<organism evidence="2">
    <name type="scientific">Zea mays</name>
    <name type="common">Maize</name>
    <dbReference type="NCBI Taxonomy" id="4577"/>
    <lineage>
        <taxon>Eukaryota</taxon>
        <taxon>Viridiplantae</taxon>
        <taxon>Streptophyta</taxon>
        <taxon>Embryophyta</taxon>
        <taxon>Tracheophyta</taxon>
        <taxon>Spermatophyta</taxon>
        <taxon>Magnoliopsida</taxon>
        <taxon>Liliopsida</taxon>
        <taxon>Poales</taxon>
        <taxon>Poaceae</taxon>
        <taxon>PACMAD clade</taxon>
        <taxon>Panicoideae</taxon>
        <taxon>Andropogonodae</taxon>
        <taxon>Andropogoneae</taxon>
        <taxon>Tripsacinae</taxon>
        <taxon>Zea</taxon>
    </lineage>
</organism>
<feature type="region of interest" description="Disordered" evidence="1">
    <location>
        <begin position="80"/>
        <end position="116"/>
    </location>
</feature>
<feature type="compositionally biased region" description="Polar residues" evidence="1">
    <location>
        <begin position="101"/>
        <end position="116"/>
    </location>
</feature>
<reference evidence="2" key="1">
    <citation type="submission" date="2015-12" db="EMBL/GenBank/DDBJ databases">
        <title>Update maize B73 reference genome by single molecule sequencing technologies.</title>
        <authorList>
            <consortium name="Maize Genome Sequencing Project"/>
            <person name="Ware D."/>
        </authorList>
    </citation>
    <scope>NUCLEOTIDE SEQUENCE</scope>
    <source>
        <tissue evidence="2">Seedling</tissue>
    </source>
</reference>
<evidence type="ECO:0000256" key="1">
    <source>
        <dbReference type="SAM" id="MobiDB-lite"/>
    </source>
</evidence>
<feature type="compositionally biased region" description="Low complexity" evidence="1">
    <location>
        <begin position="90"/>
        <end position="100"/>
    </location>
</feature>
<dbReference type="AlphaFoldDB" id="A0A1D6GQ23"/>
<evidence type="ECO:0000313" key="2">
    <source>
        <dbReference type="EMBL" id="AQK65271.1"/>
    </source>
</evidence>
<gene>
    <name evidence="2" type="ORF">ZEAMMB73_Zm00001d014115</name>
</gene>
<protein>
    <submittedName>
        <fullName evidence="2">Uncharacterized protein</fullName>
    </submittedName>
</protein>
<sequence length="214" mass="24139">MEPPMLRVEPRLCGTSASGKKSSASTVEHFRGRDRAWCRAGDREFVAQLRGLLYYVIKIEKVFISNELAIVAVEEEESAIGNSEEEQGGNVDPNVDDNNVSGPENPTNLSGATQSANADEQPFYTYDIYDPKNWDGLDNNARDILVVKGPIREEGLEFPLDDASRHFSYAHYHRNYAMGRYMIENGCFIQRMMTEYFASTVRYVSLALARVKAH</sequence>
<dbReference type="InParanoid" id="A0A1D6GQ23"/>
<name>A0A1D6GQ23_MAIZE</name>
<feature type="compositionally biased region" description="Low complexity" evidence="1">
    <location>
        <begin position="14"/>
        <end position="26"/>
    </location>
</feature>
<proteinExistence type="predicted"/>
<dbReference type="STRING" id="4577.A0A1D6GQ23"/>
<feature type="region of interest" description="Disordered" evidence="1">
    <location>
        <begin position="1"/>
        <end position="26"/>
    </location>
</feature>
<dbReference type="EMBL" id="CM000781">
    <property type="protein sequence ID" value="AQK65271.1"/>
    <property type="molecule type" value="Genomic_DNA"/>
</dbReference>
<accession>A0A1D6GQ23</accession>